<name>A0ABQ8S019_PERAM</name>
<keyword evidence="3" id="KW-1185">Reference proteome</keyword>
<dbReference type="Proteomes" id="UP001148838">
    <property type="component" value="Unassembled WGS sequence"/>
</dbReference>
<proteinExistence type="predicted"/>
<feature type="region of interest" description="Disordered" evidence="1">
    <location>
        <begin position="371"/>
        <end position="412"/>
    </location>
</feature>
<evidence type="ECO:0000256" key="1">
    <source>
        <dbReference type="SAM" id="MobiDB-lite"/>
    </source>
</evidence>
<evidence type="ECO:0000313" key="3">
    <source>
        <dbReference type="Proteomes" id="UP001148838"/>
    </source>
</evidence>
<sequence length="441" mass="49516">MELTPERKFNSAGKRLRRLSNAGDLVYRNKPRSIIQLKQNIRNEISAIEPVLLGRVMQKFDIRLQECIRCPGGYLRNVVFKKEADIKFGWAHRVMNEEKVTNNHHPGNMSYVGNRTPTLPRDHSDGHMRINVGEMSPRSNAERYPAIMVQLVDRRAWKNPYQLTCSNQDLNPGLLVSRTGWYKLPGWGLLRIFAQPIESELLGTFSVEPRTHLAFINSYVIVIIAIVRVKFMVQRALSQLRRLAADLELRLVVSSIPACADYLIWVFRDFPQRYLTTLHQLLGYLASIELVIPRLGRGLLNISLTVVKKLGKTQPVAMRSTVGGDAQLGTGSGVPMASRNFINTIAPVAGDKESVRNCPQINEISTKKERLETATNTRKNPCTIPASANFPKAPLSVRGKTPPRVGPPQVPLQKPFNIAELHSTEAGRESQQLREAAGRVI</sequence>
<comment type="caution">
    <text evidence="2">The sequence shown here is derived from an EMBL/GenBank/DDBJ whole genome shotgun (WGS) entry which is preliminary data.</text>
</comment>
<protein>
    <submittedName>
        <fullName evidence="2">Uncharacterized protein</fullName>
    </submittedName>
</protein>
<accession>A0ABQ8S019</accession>
<organism evidence="2 3">
    <name type="scientific">Periplaneta americana</name>
    <name type="common">American cockroach</name>
    <name type="synonym">Blatta americana</name>
    <dbReference type="NCBI Taxonomy" id="6978"/>
    <lineage>
        <taxon>Eukaryota</taxon>
        <taxon>Metazoa</taxon>
        <taxon>Ecdysozoa</taxon>
        <taxon>Arthropoda</taxon>
        <taxon>Hexapoda</taxon>
        <taxon>Insecta</taxon>
        <taxon>Pterygota</taxon>
        <taxon>Neoptera</taxon>
        <taxon>Polyneoptera</taxon>
        <taxon>Dictyoptera</taxon>
        <taxon>Blattodea</taxon>
        <taxon>Blattoidea</taxon>
        <taxon>Blattidae</taxon>
        <taxon>Blattinae</taxon>
        <taxon>Periplaneta</taxon>
    </lineage>
</organism>
<dbReference type="EMBL" id="JAJSOF020000038">
    <property type="protein sequence ID" value="KAJ4427235.1"/>
    <property type="molecule type" value="Genomic_DNA"/>
</dbReference>
<evidence type="ECO:0000313" key="2">
    <source>
        <dbReference type="EMBL" id="KAJ4427235.1"/>
    </source>
</evidence>
<gene>
    <name evidence="2" type="ORF">ANN_24852</name>
</gene>
<reference evidence="2 3" key="1">
    <citation type="journal article" date="2022" name="Allergy">
        <title>Genome assembly and annotation of Periplaneta americana reveal a comprehensive cockroach allergen profile.</title>
        <authorList>
            <person name="Wang L."/>
            <person name="Xiong Q."/>
            <person name="Saelim N."/>
            <person name="Wang L."/>
            <person name="Nong W."/>
            <person name="Wan A.T."/>
            <person name="Shi M."/>
            <person name="Liu X."/>
            <person name="Cao Q."/>
            <person name="Hui J.H.L."/>
            <person name="Sookrung N."/>
            <person name="Leung T.F."/>
            <person name="Tungtrongchitr A."/>
            <person name="Tsui S.K.W."/>
        </authorList>
    </citation>
    <scope>NUCLEOTIDE SEQUENCE [LARGE SCALE GENOMIC DNA]</scope>
    <source>
        <strain evidence="2">PWHHKU_190912</strain>
    </source>
</reference>